<protein>
    <submittedName>
        <fullName evidence="4">DNA adenine methylase</fullName>
    </submittedName>
</protein>
<gene>
    <name evidence="4" type="ORF">HB839_14890</name>
</gene>
<evidence type="ECO:0000256" key="3">
    <source>
        <dbReference type="ARBA" id="ARBA00022691"/>
    </source>
</evidence>
<evidence type="ECO:0000313" key="5">
    <source>
        <dbReference type="Proteomes" id="UP000518829"/>
    </source>
</evidence>
<evidence type="ECO:0000313" key="4">
    <source>
        <dbReference type="EMBL" id="MBC1376812.1"/>
    </source>
</evidence>
<evidence type="ECO:0000256" key="2">
    <source>
        <dbReference type="ARBA" id="ARBA00022679"/>
    </source>
</evidence>
<organism evidence="4 5">
    <name type="scientific">Listeria farberi</name>
    <dbReference type="NCBI Taxonomy" id="2713500"/>
    <lineage>
        <taxon>Bacteria</taxon>
        <taxon>Bacillati</taxon>
        <taxon>Bacillota</taxon>
        <taxon>Bacilli</taxon>
        <taxon>Bacillales</taxon>
        <taxon>Listeriaceae</taxon>
        <taxon>Listeria</taxon>
    </lineage>
</organism>
<dbReference type="GO" id="GO:0032259">
    <property type="term" value="P:methylation"/>
    <property type="evidence" value="ECO:0007669"/>
    <property type="project" value="UniProtKB-KW"/>
</dbReference>
<dbReference type="Gene3D" id="3.40.50.150">
    <property type="entry name" value="Vaccinia Virus protein VP39"/>
    <property type="match status" value="1"/>
</dbReference>
<sequence>MKRILNYPGSKWNIASWIIENMPDHEVYLEPYFGSGAVFFNKHASKIETINDIDSRVVNLFQVIRDRTEELCQAVEFTPLSREEQQKSFFDDGDDVERARRFLVRCWQSIGAKTSDRTGWRSSISKRGVKG</sequence>
<dbReference type="PANTHER" id="PTHR30481">
    <property type="entry name" value="DNA ADENINE METHYLASE"/>
    <property type="match status" value="1"/>
</dbReference>
<dbReference type="EMBL" id="JAARPH010000015">
    <property type="protein sequence ID" value="MBC1376812.1"/>
    <property type="molecule type" value="Genomic_DNA"/>
</dbReference>
<dbReference type="GO" id="GO:0008168">
    <property type="term" value="F:methyltransferase activity"/>
    <property type="evidence" value="ECO:0007669"/>
    <property type="project" value="UniProtKB-KW"/>
</dbReference>
<dbReference type="Pfam" id="PF02086">
    <property type="entry name" value="MethyltransfD12"/>
    <property type="match status" value="1"/>
</dbReference>
<keyword evidence="2" id="KW-0808">Transferase</keyword>
<dbReference type="Proteomes" id="UP000518829">
    <property type="component" value="Unassembled WGS sequence"/>
</dbReference>
<dbReference type="InterPro" id="IPR012327">
    <property type="entry name" value="MeTrfase_D12"/>
</dbReference>
<keyword evidence="3" id="KW-0949">S-adenosyl-L-methionine</keyword>
<reference evidence="4 5" key="1">
    <citation type="submission" date="2020-03" db="EMBL/GenBank/DDBJ databases">
        <title>Soil Listeria distribution.</title>
        <authorList>
            <person name="Liao J."/>
            <person name="Wiedmann M."/>
        </authorList>
    </citation>
    <scope>NUCLEOTIDE SEQUENCE [LARGE SCALE GENOMIC DNA]</scope>
    <source>
        <strain evidence="4 5">FSL L7-1699</strain>
    </source>
</reference>
<evidence type="ECO:0000256" key="1">
    <source>
        <dbReference type="ARBA" id="ARBA00022603"/>
    </source>
</evidence>
<comment type="caution">
    <text evidence="4">The sequence shown here is derived from an EMBL/GenBank/DDBJ whole genome shotgun (WGS) entry which is preliminary data.</text>
</comment>
<feature type="non-terminal residue" evidence="4">
    <location>
        <position position="131"/>
    </location>
</feature>
<name>A0ABR6SRQ4_9LIST</name>
<proteinExistence type="predicted"/>
<keyword evidence="5" id="KW-1185">Reference proteome</keyword>
<dbReference type="PRINTS" id="PR00505">
    <property type="entry name" value="D12N6MTFRASE"/>
</dbReference>
<dbReference type="PANTHER" id="PTHR30481:SF4">
    <property type="entry name" value="SITE-SPECIFIC DNA-METHYLTRANSFERASE (ADENINE-SPECIFIC)"/>
    <property type="match status" value="1"/>
</dbReference>
<dbReference type="InterPro" id="IPR029063">
    <property type="entry name" value="SAM-dependent_MTases_sf"/>
</dbReference>
<keyword evidence="1 4" id="KW-0489">Methyltransferase</keyword>
<dbReference type="SUPFAM" id="SSF53335">
    <property type="entry name" value="S-adenosyl-L-methionine-dependent methyltransferases"/>
    <property type="match status" value="1"/>
</dbReference>
<dbReference type="RefSeq" id="WP_185323177.1">
    <property type="nucleotide sequence ID" value="NZ_JAARPH010000015.1"/>
</dbReference>
<accession>A0ABR6SRQ4</accession>